<dbReference type="EMBL" id="QRIM01000002">
    <property type="protein sequence ID" value="RHG62309.1"/>
    <property type="molecule type" value="Genomic_DNA"/>
</dbReference>
<organism evidence="3 4">
    <name type="scientific">Coprococcus comes</name>
    <dbReference type="NCBI Taxonomy" id="410072"/>
    <lineage>
        <taxon>Bacteria</taxon>
        <taxon>Bacillati</taxon>
        <taxon>Bacillota</taxon>
        <taxon>Clostridia</taxon>
        <taxon>Lachnospirales</taxon>
        <taxon>Lachnospiraceae</taxon>
        <taxon>Coprococcus</taxon>
    </lineage>
</organism>
<feature type="domain" description="GTPase-associated protein 1 N-terminal" evidence="1">
    <location>
        <begin position="4"/>
        <end position="135"/>
    </location>
</feature>
<dbReference type="InterPro" id="IPR045401">
    <property type="entry name" value="GAP1-M"/>
</dbReference>
<dbReference type="RefSeq" id="WP_118217355.1">
    <property type="nucleotide sequence ID" value="NZ_QRIM01000002.1"/>
</dbReference>
<dbReference type="AlphaFoldDB" id="A0A3R6E1H2"/>
<dbReference type="InterPro" id="IPR045402">
    <property type="entry name" value="GAP1-N2"/>
</dbReference>
<evidence type="ECO:0000259" key="1">
    <source>
        <dbReference type="Pfam" id="PF20013"/>
    </source>
</evidence>
<reference evidence="3 4" key="1">
    <citation type="submission" date="2018-08" db="EMBL/GenBank/DDBJ databases">
        <title>A genome reference for cultivated species of the human gut microbiota.</title>
        <authorList>
            <person name="Zou Y."/>
            <person name="Xue W."/>
            <person name="Luo G."/>
        </authorList>
    </citation>
    <scope>NUCLEOTIDE SEQUENCE [LARGE SCALE GENOMIC DNA]</scope>
    <source>
        <strain evidence="3 4">AM22-12LB</strain>
    </source>
</reference>
<proteinExistence type="predicted"/>
<dbReference type="Pfam" id="PF20013">
    <property type="entry name" value="GAP1-N2"/>
    <property type="match status" value="1"/>
</dbReference>
<protein>
    <submittedName>
        <fullName evidence="3">Uncharacterized protein</fullName>
    </submittedName>
</protein>
<comment type="caution">
    <text evidence="3">The sequence shown here is derived from an EMBL/GenBank/DDBJ whole genome shotgun (WGS) entry which is preliminary data.</text>
</comment>
<feature type="domain" description="GTPase-associated protein 1 middle" evidence="2">
    <location>
        <begin position="161"/>
        <end position="260"/>
    </location>
</feature>
<accession>A0A3R6E1H2</accession>
<sequence>MARHQIIYTSCMRGIDGVNDGQQIFSYDQSFQDSKADEIKGLFTYQIPALAPGVIMSEEIARTMPSAFNYKVLKNGNVAVTLNTYLGRDYMGSAGRFGNHLSHSIISDFDDFDVYPCELFGSVSLRSSMEYEEVNNSDPPEYLPVPELNKGYVIEPDSIIEFLEIDENIEYFKAMVCAMLKFPSEKKRLVICDEKENIIKWIAALQYALPMDMAKRVNFTTYDFDPELSSFQICGVVSEGTHYNVSSYIASGRHYVFDFINQQFSQIEKKNDPLLFFLDTAFSYSYDSLTDFHEFILKNTTYRRTDENYYAAFYLYNFIIRGISEVTEEEFEKAVGFAKEYASNELRQKVANRLVDDKNRIDELDNGYALKILGYMLQEMRDMLPDQQAEVKQMIVVRVIQTVSDDQITETAFIPVYNQIDAMARSINLSIPAEFMRETNRNALLEVLEQNTELWKIVFAVRIVSDYVKDMRLPVEEFYPDRAIGAIYYGIVKMAYASGRENGYTIVECILEHFKNDSGYYVNMTLNMEGCLLDFQLPSQDIDHLWDSFTNYVVETEDSYRIAVCKELLEYDRGTEVHQIYLKRLCLAADLSEARKVFRSEYNEILAENEKYRSNYASQIIEEYEKVFVNKMNCIPAEDGFKMARELAVAVMQMHITADYVQEITDILCKYIPLEEPSVENAKIIHKLCGYWECVLRMPLEGRLLLLKIGMALEKVTGRKSIDHIVDELFKYSQEKADLKQMSREEMRDYFSWILGRVLEFRLTAEEFSMIYDLFAMTKYADSIFMEYCCKTIYKKCKISKDYREFAEFLNFMFVNGTEDDQEMVGKYLCKLSKQKLEDLDEEMKSYFKRNRKGTHAWENVKEIATNTNPLLNNLAGLFKRK</sequence>
<evidence type="ECO:0000259" key="2">
    <source>
        <dbReference type="Pfam" id="PF20014"/>
    </source>
</evidence>
<dbReference type="Pfam" id="PF20014">
    <property type="entry name" value="GAP1-M"/>
    <property type="match status" value="1"/>
</dbReference>
<evidence type="ECO:0000313" key="4">
    <source>
        <dbReference type="Proteomes" id="UP000286595"/>
    </source>
</evidence>
<evidence type="ECO:0000313" key="3">
    <source>
        <dbReference type="EMBL" id="RHG62309.1"/>
    </source>
</evidence>
<gene>
    <name evidence="3" type="ORF">DW252_01860</name>
</gene>
<name>A0A3R6E1H2_9FIRM</name>
<dbReference type="Proteomes" id="UP000286595">
    <property type="component" value="Unassembled WGS sequence"/>
</dbReference>